<protein>
    <submittedName>
        <fullName evidence="1">Uncharacterized protein</fullName>
    </submittedName>
</protein>
<accession>A0A7W1YFG0</accession>
<dbReference type="InterPro" id="IPR028954">
    <property type="entry name" value="Imm59"/>
</dbReference>
<evidence type="ECO:0000313" key="2">
    <source>
        <dbReference type="Proteomes" id="UP000548787"/>
    </source>
</evidence>
<organism evidence="1 2">
    <name type="scientific">Listeria rustica</name>
    <dbReference type="NCBI Taxonomy" id="2713503"/>
    <lineage>
        <taxon>Bacteria</taxon>
        <taxon>Bacillati</taxon>
        <taxon>Bacillota</taxon>
        <taxon>Bacilli</taxon>
        <taxon>Bacillales</taxon>
        <taxon>Listeriaceae</taxon>
        <taxon>Listeria</taxon>
    </lineage>
</organism>
<proteinExistence type="predicted"/>
<dbReference type="RefSeq" id="WP_181675771.1">
    <property type="nucleotide sequence ID" value="NZ_JABJVM010000003.1"/>
</dbReference>
<dbReference type="EMBL" id="JABJVM010000003">
    <property type="protein sequence ID" value="MBA3925548.1"/>
    <property type="molecule type" value="Genomic_DNA"/>
</dbReference>
<name>A0A7W1YFG0_9LIST</name>
<reference evidence="1 2" key="1">
    <citation type="submission" date="2020-08" db="EMBL/GenBank/DDBJ databases">
        <title>Listeria ohnekaius sp. nov. and Listeria portnoyii sp. nov. isolated from non-agricultural and natural environments.</title>
        <authorList>
            <person name="Weller D."/>
            <person name="Belias A.M."/>
            <person name="Liao J."/>
            <person name="Guo S."/>
            <person name="Orsi R.H."/>
            <person name="Wiedmann M."/>
        </authorList>
    </citation>
    <scope>NUCLEOTIDE SEQUENCE [LARGE SCALE GENOMIC DNA]</scope>
    <source>
        <strain evidence="1 2">FSL W9-0585</strain>
    </source>
</reference>
<evidence type="ECO:0000313" key="1">
    <source>
        <dbReference type="EMBL" id="MBA3925548.1"/>
    </source>
</evidence>
<gene>
    <name evidence="1" type="ORF">HPK16_04250</name>
</gene>
<keyword evidence="2" id="KW-1185">Reference proteome</keyword>
<sequence>MNGNLMGEYKKILEDNIQILGYEELRYSIFEGAENNRQEYQIRIEKIGDIFEVYMTADRAGVIGKYEFEDIFDAFHQFLSIMQDTILSNRKRVRDGKPAEYPSSLWDN</sequence>
<dbReference type="Pfam" id="PF15597">
    <property type="entry name" value="Imm59"/>
    <property type="match status" value="1"/>
</dbReference>
<dbReference type="Proteomes" id="UP000548787">
    <property type="component" value="Unassembled WGS sequence"/>
</dbReference>
<dbReference type="AlphaFoldDB" id="A0A7W1YFG0"/>
<comment type="caution">
    <text evidence="1">The sequence shown here is derived from an EMBL/GenBank/DDBJ whole genome shotgun (WGS) entry which is preliminary data.</text>
</comment>